<sequence length="173" mass="20077">MVYLQYQSYHHGRKTEIRLRISGKDRNRKENGSAGSGIKNPADHPWNYYGSASYVMKKRISYWFLLGLAAWGLIIFLRRAGIYIPVINDYFTDCITVPMYCYLIEYLMNPLLGYHWKPDLKFVLTSVLYLSFLFEVLCPGLSGNFTGDLFDVLAYSAGGMVYYFRKVKPWETG</sequence>
<keyword evidence="1" id="KW-0472">Membrane</keyword>
<evidence type="ECO:0000256" key="1">
    <source>
        <dbReference type="SAM" id="Phobius"/>
    </source>
</evidence>
<keyword evidence="1" id="KW-0812">Transmembrane</keyword>
<dbReference type="KEGG" id="cgle:NCTC11432_02395"/>
<dbReference type="EMBL" id="LR134289">
    <property type="protein sequence ID" value="VEE07925.1"/>
    <property type="molecule type" value="Genomic_DNA"/>
</dbReference>
<protein>
    <submittedName>
        <fullName evidence="2">Uncharacterized protein</fullName>
    </submittedName>
</protein>
<gene>
    <name evidence="2" type="ORF">NCTC11432_02395</name>
</gene>
<evidence type="ECO:0000313" key="3">
    <source>
        <dbReference type="Proteomes" id="UP000279227"/>
    </source>
</evidence>
<dbReference type="Proteomes" id="UP000279227">
    <property type="component" value="Chromosome"/>
</dbReference>
<dbReference type="AlphaFoldDB" id="A0A3S4QWQ1"/>
<evidence type="ECO:0000313" key="2">
    <source>
        <dbReference type="EMBL" id="VEE07925.1"/>
    </source>
</evidence>
<feature type="transmembrane region" description="Helical" evidence="1">
    <location>
        <begin position="60"/>
        <end position="78"/>
    </location>
</feature>
<feature type="transmembrane region" description="Helical" evidence="1">
    <location>
        <begin position="120"/>
        <end position="138"/>
    </location>
</feature>
<keyword evidence="1" id="KW-1133">Transmembrane helix</keyword>
<proteinExistence type="predicted"/>
<reference evidence="2 3" key="1">
    <citation type="submission" date="2018-12" db="EMBL/GenBank/DDBJ databases">
        <authorList>
            <consortium name="Pathogen Informatics"/>
        </authorList>
    </citation>
    <scope>NUCLEOTIDE SEQUENCE [LARGE SCALE GENOMIC DNA]</scope>
    <source>
        <strain evidence="2 3">NCTC11432</strain>
    </source>
</reference>
<accession>A0A3S4QWQ1</accession>
<organism evidence="2 3">
    <name type="scientific">Chryseobacterium gleum</name>
    <name type="common">Flavobacterium gleum</name>
    <dbReference type="NCBI Taxonomy" id="250"/>
    <lineage>
        <taxon>Bacteria</taxon>
        <taxon>Pseudomonadati</taxon>
        <taxon>Bacteroidota</taxon>
        <taxon>Flavobacteriia</taxon>
        <taxon>Flavobacteriales</taxon>
        <taxon>Weeksellaceae</taxon>
        <taxon>Chryseobacterium group</taxon>
        <taxon>Chryseobacterium</taxon>
    </lineage>
</organism>
<name>A0A3S4QWQ1_CHRGE</name>
<dbReference type="STRING" id="525257.HMPREF0204_12060"/>